<dbReference type="GO" id="GO:0005829">
    <property type="term" value="C:cytosol"/>
    <property type="evidence" value="ECO:0007669"/>
    <property type="project" value="TreeGrafter"/>
</dbReference>
<dbReference type="AlphaFoldDB" id="A0A3B0LZG1"/>
<dbReference type="GO" id="GO:0009432">
    <property type="term" value="P:SOS response"/>
    <property type="evidence" value="ECO:0007669"/>
    <property type="project" value="UniProtKB-KW"/>
</dbReference>
<dbReference type="GO" id="GO:0003684">
    <property type="term" value="F:damaged DNA binding"/>
    <property type="evidence" value="ECO:0007669"/>
    <property type="project" value="InterPro"/>
</dbReference>
<dbReference type="CDD" id="cd01700">
    <property type="entry name" value="PolY_Pol_V_umuC"/>
    <property type="match status" value="1"/>
</dbReference>
<gene>
    <name evidence="7" type="primary">dinB_2</name>
    <name evidence="7" type="ORF">ARTV_1924</name>
</gene>
<dbReference type="Pfam" id="PF11799">
    <property type="entry name" value="IMS_C"/>
    <property type="match status" value="1"/>
</dbReference>
<dbReference type="GO" id="GO:0042276">
    <property type="term" value="P:error-prone translesion synthesis"/>
    <property type="evidence" value="ECO:0007669"/>
    <property type="project" value="TreeGrafter"/>
</dbReference>
<dbReference type="InterPro" id="IPR036775">
    <property type="entry name" value="DNA_pol_Y-fam_lit_finger_sf"/>
</dbReference>
<dbReference type="GO" id="GO:0006281">
    <property type="term" value="P:DNA repair"/>
    <property type="evidence" value="ECO:0007669"/>
    <property type="project" value="UniProtKB-KW"/>
</dbReference>
<dbReference type="SUPFAM" id="SSF56672">
    <property type="entry name" value="DNA/RNA polymerases"/>
    <property type="match status" value="1"/>
</dbReference>
<dbReference type="Gene3D" id="1.10.150.20">
    <property type="entry name" value="5' to 3' exonuclease, C-terminal subdomain"/>
    <property type="match status" value="1"/>
</dbReference>
<dbReference type="PROSITE" id="PS50173">
    <property type="entry name" value="UMUC"/>
    <property type="match status" value="1"/>
</dbReference>
<keyword evidence="5" id="KW-0742">SOS response</keyword>
<comment type="similarity">
    <text evidence="1">Belongs to the DNA polymerase type-Y family.</text>
</comment>
<dbReference type="InterPro" id="IPR001126">
    <property type="entry name" value="UmuC"/>
</dbReference>
<reference evidence="7" key="1">
    <citation type="submission" date="2018-04" db="EMBL/GenBank/DDBJ databases">
        <authorList>
            <person name="Go L.Y."/>
            <person name="Mitchell J.A."/>
        </authorList>
    </citation>
    <scope>NUCLEOTIDE SEQUENCE</scope>
    <source>
        <strain evidence="7">ARTV</strain>
    </source>
</reference>
<feature type="domain" description="UmuC" evidence="6">
    <location>
        <begin position="2"/>
        <end position="186"/>
    </location>
</feature>
<protein>
    <submittedName>
        <fullName evidence="7">DNA polymerase IV</fullName>
        <ecNumber evidence="7">2.7.7.7</ecNumber>
    </submittedName>
</protein>
<dbReference type="SUPFAM" id="SSF100879">
    <property type="entry name" value="Lesion bypass DNA polymerase (Y-family), little finger domain"/>
    <property type="match status" value="1"/>
</dbReference>
<evidence type="ECO:0000256" key="3">
    <source>
        <dbReference type="ARBA" id="ARBA00023199"/>
    </source>
</evidence>
<keyword evidence="4" id="KW-0234">DNA repair</keyword>
<dbReference type="Gene3D" id="3.30.70.270">
    <property type="match status" value="1"/>
</dbReference>
<dbReference type="PANTHER" id="PTHR11076">
    <property type="entry name" value="DNA REPAIR POLYMERASE UMUC / TRANSFERASE FAMILY MEMBER"/>
    <property type="match status" value="1"/>
</dbReference>
<name>A0A3B0LZG1_9GAMM</name>
<dbReference type="Gene3D" id="3.30.1490.100">
    <property type="entry name" value="DNA polymerase, Y-family, little finger domain"/>
    <property type="match status" value="1"/>
</dbReference>
<dbReference type="NCBIfam" id="NF002955">
    <property type="entry name" value="PRK03609.1"/>
    <property type="match status" value="1"/>
</dbReference>
<keyword evidence="2" id="KW-0227">DNA damage</keyword>
<dbReference type="GO" id="GO:0003887">
    <property type="term" value="F:DNA-directed DNA polymerase activity"/>
    <property type="evidence" value="ECO:0007669"/>
    <property type="project" value="UniProtKB-EC"/>
</dbReference>
<keyword evidence="3" id="KW-0741">SOS mutagenesis</keyword>
<dbReference type="InterPro" id="IPR043502">
    <property type="entry name" value="DNA/RNA_pol_sf"/>
</dbReference>
<dbReference type="Pfam" id="PF00817">
    <property type="entry name" value="IMS"/>
    <property type="match status" value="1"/>
</dbReference>
<accession>A0A3B0LZG1</accession>
<organism evidence="7">
    <name type="scientific">Arsenophonus endosymbiont of Trialeurodes vaporariorum</name>
    <dbReference type="NCBI Taxonomy" id="235567"/>
    <lineage>
        <taxon>Bacteria</taxon>
        <taxon>Pseudomonadati</taxon>
        <taxon>Pseudomonadota</taxon>
        <taxon>Gammaproteobacteria</taxon>
        <taxon>Enterobacterales</taxon>
        <taxon>Morganellaceae</taxon>
        <taxon>Arsenophonus</taxon>
    </lineage>
</organism>
<evidence type="ECO:0000256" key="2">
    <source>
        <dbReference type="ARBA" id="ARBA00022763"/>
    </source>
</evidence>
<proteinExistence type="inferred from homology"/>
<dbReference type="InterPro" id="IPR050116">
    <property type="entry name" value="DNA_polymerase-Y"/>
</dbReference>
<dbReference type="EC" id="2.7.7.7" evidence="7"/>
<dbReference type="InterPro" id="IPR025188">
    <property type="entry name" value="DUF4113"/>
</dbReference>
<dbReference type="InterPro" id="IPR017961">
    <property type="entry name" value="DNA_pol_Y-fam_little_finger"/>
</dbReference>
<dbReference type="EMBL" id="UFQR01000007">
    <property type="protein sequence ID" value="SSW95825.1"/>
    <property type="molecule type" value="Genomic_DNA"/>
</dbReference>
<evidence type="ECO:0000256" key="5">
    <source>
        <dbReference type="ARBA" id="ARBA00023236"/>
    </source>
</evidence>
<evidence type="ECO:0000259" key="6">
    <source>
        <dbReference type="PROSITE" id="PS50173"/>
    </source>
</evidence>
<dbReference type="Gene3D" id="3.40.1170.60">
    <property type="match status" value="1"/>
</dbReference>
<dbReference type="InterPro" id="IPR043128">
    <property type="entry name" value="Rev_trsase/Diguanyl_cyclase"/>
</dbReference>
<keyword evidence="7" id="KW-0808">Transferase</keyword>
<keyword evidence="7" id="KW-0548">Nucleotidyltransferase</keyword>
<sequence length="423" mass="48022">MFALIDVNSFYVSCEQVFQPDLKGNPTVVLSNNDDCVISRSEQAKAFIKMGAPWFEIEPMVKANDIAVFSSNYTYYADMSMRVMEVLASLVPKLEVYSIDEAFCDLSDIEALDDLTQFGFYLQQQIMQRCHLPVEVGVSKTKTLAKLANFAAKQWKGAKGVVDLSQRDRQQKLMSLIAVDEVWGIGRKLAKKLKLMNIKTALDLSQLPPSDARKFGSVILERTVRELNGVSCLTLEQKQKAKKQIICSRSFGRKITEFEFVRQSICAHAERAAEKLRQQRQCCRAVRVAIQTSRFSPSDPAIYRYASKILSYPTQDSRDIIKAATEILLQIWQQGVRYSKISVMLSDFSDPNLNQLSRFATEKPFANAYSLMQVIDTINQNQIAKVGFAGQGLINKKYPWVMKQEYLSPHWTTDINQIPIVKC</sequence>
<dbReference type="PANTHER" id="PTHR11076:SF34">
    <property type="entry name" value="PROTEIN UMUC"/>
    <property type="match status" value="1"/>
</dbReference>
<evidence type="ECO:0000313" key="7">
    <source>
        <dbReference type="EMBL" id="SSW95825.1"/>
    </source>
</evidence>
<evidence type="ECO:0000256" key="4">
    <source>
        <dbReference type="ARBA" id="ARBA00023204"/>
    </source>
</evidence>
<dbReference type="Pfam" id="PF13438">
    <property type="entry name" value="DUF4113"/>
    <property type="match status" value="1"/>
</dbReference>
<evidence type="ECO:0000256" key="1">
    <source>
        <dbReference type="ARBA" id="ARBA00010945"/>
    </source>
</evidence>